<name>A0ABS2NPD2_9FIRM</name>
<dbReference type="Gene3D" id="3.30.70.1290">
    <property type="entry name" value="Transposase IS200-like"/>
    <property type="match status" value="1"/>
</dbReference>
<dbReference type="InterPro" id="IPR036515">
    <property type="entry name" value="Transposase_17_sf"/>
</dbReference>
<dbReference type="Proteomes" id="UP001314796">
    <property type="component" value="Unassembled WGS sequence"/>
</dbReference>
<evidence type="ECO:0000259" key="1">
    <source>
        <dbReference type="SMART" id="SM01321"/>
    </source>
</evidence>
<dbReference type="PANTHER" id="PTHR34322">
    <property type="entry name" value="TRANSPOSASE, Y1_TNP DOMAIN-CONTAINING"/>
    <property type="match status" value="1"/>
</dbReference>
<dbReference type="PANTHER" id="PTHR34322:SF2">
    <property type="entry name" value="TRANSPOSASE IS200-LIKE DOMAIN-CONTAINING PROTEIN"/>
    <property type="match status" value="1"/>
</dbReference>
<dbReference type="InterPro" id="IPR002686">
    <property type="entry name" value="Transposase_17"/>
</dbReference>
<reference evidence="2 3" key="1">
    <citation type="submission" date="2021-01" db="EMBL/GenBank/DDBJ databases">
        <title>Genomic Encyclopedia of Type Strains, Phase IV (KMG-IV): sequencing the most valuable type-strain genomes for metagenomic binning, comparative biology and taxonomic classification.</title>
        <authorList>
            <person name="Goeker M."/>
        </authorList>
    </citation>
    <scope>NUCLEOTIDE SEQUENCE [LARGE SCALE GENOMIC DNA]</scope>
    <source>
        <strain evidence="2 3">DSM 25890</strain>
    </source>
</reference>
<dbReference type="EMBL" id="JAFBEE010000005">
    <property type="protein sequence ID" value="MBM7614672.1"/>
    <property type="molecule type" value="Genomic_DNA"/>
</dbReference>
<protein>
    <submittedName>
        <fullName evidence="2">REP element-mobilizing transposase RayT</fullName>
    </submittedName>
</protein>
<sequence>MPRKARVYGNTGIYHVIMRGNERKLIFHDDEDRERFLMIMEQKKKFKEFKLYAYCLMDNHIHLLIKEEEDNISRIMKRINTSYATYYNKKYERIGHVFQDRYKSEAVEDDTYLLEVLRYIHNNPVKANIVNMPLKYPWSSFNIYCGKGVDQYNLMEVDEVLGIYSEDRVKAIDLMIDFTSMQDSKNFLDIIEDDEGKKAEEKKIHEIIEVFLKKEDKAYEEVKNNKHLRNELIKEFKQRTNSSIRTIARVSGIDRNSVQKI</sequence>
<gene>
    <name evidence="2" type="ORF">JOC73_001184</name>
</gene>
<dbReference type="RefSeq" id="WP_204401102.1">
    <property type="nucleotide sequence ID" value="NZ_JAFBEE010000005.1"/>
</dbReference>
<dbReference type="NCBIfam" id="NF047646">
    <property type="entry name" value="REP_Tyr_transpos"/>
    <property type="match status" value="1"/>
</dbReference>
<dbReference type="SMART" id="SM01321">
    <property type="entry name" value="Y1_Tnp"/>
    <property type="match status" value="1"/>
</dbReference>
<dbReference type="SUPFAM" id="SSF143422">
    <property type="entry name" value="Transposase IS200-like"/>
    <property type="match status" value="1"/>
</dbReference>
<keyword evidence="3" id="KW-1185">Reference proteome</keyword>
<evidence type="ECO:0000313" key="3">
    <source>
        <dbReference type="Proteomes" id="UP001314796"/>
    </source>
</evidence>
<proteinExistence type="predicted"/>
<organism evidence="2 3">
    <name type="scientific">Alkaliphilus hydrothermalis</name>
    <dbReference type="NCBI Taxonomy" id="1482730"/>
    <lineage>
        <taxon>Bacteria</taxon>
        <taxon>Bacillati</taxon>
        <taxon>Bacillota</taxon>
        <taxon>Clostridia</taxon>
        <taxon>Peptostreptococcales</taxon>
        <taxon>Natronincolaceae</taxon>
        <taxon>Alkaliphilus</taxon>
    </lineage>
</organism>
<comment type="caution">
    <text evidence="2">The sequence shown here is derived from an EMBL/GenBank/DDBJ whole genome shotgun (WGS) entry which is preliminary data.</text>
</comment>
<feature type="domain" description="Transposase IS200-like" evidence="1">
    <location>
        <begin position="9"/>
        <end position="123"/>
    </location>
</feature>
<accession>A0ABS2NPD2</accession>
<dbReference type="Pfam" id="PF01797">
    <property type="entry name" value="Y1_Tnp"/>
    <property type="match status" value="1"/>
</dbReference>
<evidence type="ECO:0000313" key="2">
    <source>
        <dbReference type="EMBL" id="MBM7614672.1"/>
    </source>
</evidence>